<keyword evidence="6" id="KW-0482">Metalloprotease</keyword>
<dbReference type="GO" id="GO:0006508">
    <property type="term" value="P:proteolysis"/>
    <property type="evidence" value="ECO:0007669"/>
    <property type="project" value="UniProtKB-KW"/>
</dbReference>
<dbReference type="SUPFAM" id="SSF55486">
    <property type="entry name" value="Metalloproteases ('zincins'), catalytic domain"/>
    <property type="match status" value="1"/>
</dbReference>
<dbReference type="Gene3D" id="3.40.390.10">
    <property type="entry name" value="Collagenase (Catalytic Domain)"/>
    <property type="match status" value="1"/>
</dbReference>
<name>A0AAW0FTR3_9APHY</name>
<dbReference type="InterPro" id="IPR024079">
    <property type="entry name" value="MetalloPept_cat_dom_sf"/>
</dbReference>
<dbReference type="AlphaFoldDB" id="A0AAW0FTR3"/>
<protein>
    <submittedName>
        <fullName evidence="8">Uncharacterized protein</fullName>
    </submittedName>
</protein>
<dbReference type="CDD" id="cd11375">
    <property type="entry name" value="Peptidase_M54"/>
    <property type="match status" value="1"/>
</dbReference>
<dbReference type="InterPro" id="IPR012962">
    <property type="entry name" value="Pept_M54_archaemetzincn"/>
</dbReference>
<keyword evidence="4" id="KW-0378">Hydrolase</keyword>
<evidence type="ECO:0000256" key="5">
    <source>
        <dbReference type="ARBA" id="ARBA00022833"/>
    </source>
</evidence>
<keyword evidence="3" id="KW-0479">Metal-binding</keyword>
<evidence type="ECO:0000256" key="6">
    <source>
        <dbReference type="ARBA" id="ARBA00023049"/>
    </source>
</evidence>
<dbReference type="Pfam" id="PF07998">
    <property type="entry name" value="Peptidase_M54"/>
    <property type="match status" value="1"/>
</dbReference>
<sequence length="468" mass="53035">MKILIPSEWEDVKCTHNKLSYTPSPWASKTAYVQPKLEERIAACRLSPQDTAIRTTDHTSPGTFPAPLVFPEDDLDYDSDYPAQDVASWKSDPERNEVTPDRKTIYVVAPPETDEDMYFIEQWTNADFHAGGIPPSRPDVGKLERYIAAFYHGMTVKRLENPKLTFTNWDSGAKTKKISETPRYIGLKTETECTRIRTRAGRDSVYVRQLNLDDLLDAAIDIVPKDAYALLLLVHHDLYENNEDDWTCGRAYGGSRVAVVSTARYNPLLDNLSIHWVHEVPQHHAWPASHCETYIQDRCTPPSNPITKKRKTVKAPGGDPASSSSNAEPEQTQTTTPLSAALSAYAALDPPLMLWPTGLWFSRTARTVTHELGHCFGIEHCVYYACCMQGSASIAEDVRQPPYLCPVDLKKVLVATGTGEVERYRRLLEFCEGEEWVDKWEMFVGYAAWIRERLKVLEREQEQEYSSA</sequence>
<comment type="caution">
    <text evidence="8">The sequence shown here is derived from an EMBL/GenBank/DDBJ whole genome shotgun (WGS) entry which is preliminary data.</text>
</comment>
<proteinExistence type="predicted"/>
<evidence type="ECO:0000256" key="7">
    <source>
        <dbReference type="SAM" id="MobiDB-lite"/>
    </source>
</evidence>
<dbReference type="PANTHER" id="PTHR15910:SF1">
    <property type="entry name" value="ARCHAEMETZINCIN-2"/>
    <property type="match status" value="1"/>
</dbReference>
<evidence type="ECO:0000313" key="8">
    <source>
        <dbReference type="EMBL" id="KAK7685013.1"/>
    </source>
</evidence>
<comment type="cofactor">
    <cofactor evidence="1">
        <name>Zn(2+)</name>
        <dbReference type="ChEBI" id="CHEBI:29105"/>
    </cofactor>
</comment>
<evidence type="ECO:0000313" key="9">
    <source>
        <dbReference type="Proteomes" id="UP001385951"/>
    </source>
</evidence>
<reference evidence="8 9" key="1">
    <citation type="submission" date="2022-09" db="EMBL/GenBank/DDBJ databases">
        <authorList>
            <person name="Palmer J.M."/>
        </authorList>
    </citation>
    <scope>NUCLEOTIDE SEQUENCE [LARGE SCALE GENOMIC DNA]</scope>
    <source>
        <strain evidence="8 9">DSM 7382</strain>
    </source>
</reference>
<dbReference type="GO" id="GO:0046872">
    <property type="term" value="F:metal ion binding"/>
    <property type="evidence" value="ECO:0007669"/>
    <property type="project" value="UniProtKB-KW"/>
</dbReference>
<feature type="compositionally biased region" description="Polar residues" evidence="7">
    <location>
        <begin position="321"/>
        <end position="330"/>
    </location>
</feature>
<keyword evidence="2" id="KW-0645">Protease</keyword>
<keyword evidence="9" id="KW-1185">Reference proteome</keyword>
<dbReference type="Proteomes" id="UP001385951">
    <property type="component" value="Unassembled WGS sequence"/>
</dbReference>
<feature type="region of interest" description="Disordered" evidence="7">
    <location>
        <begin position="302"/>
        <end position="336"/>
    </location>
</feature>
<gene>
    <name evidence="8" type="ORF">QCA50_011848</name>
</gene>
<keyword evidence="5" id="KW-0862">Zinc</keyword>
<dbReference type="PANTHER" id="PTHR15910">
    <property type="entry name" value="ARCHAEMETZINCIN"/>
    <property type="match status" value="1"/>
</dbReference>
<evidence type="ECO:0000256" key="3">
    <source>
        <dbReference type="ARBA" id="ARBA00022723"/>
    </source>
</evidence>
<dbReference type="EMBL" id="JASBNA010000022">
    <property type="protein sequence ID" value="KAK7685013.1"/>
    <property type="molecule type" value="Genomic_DNA"/>
</dbReference>
<dbReference type="GO" id="GO:0008237">
    <property type="term" value="F:metallopeptidase activity"/>
    <property type="evidence" value="ECO:0007669"/>
    <property type="project" value="UniProtKB-KW"/>
</dbReference>
<accession>A0AAW0FTR3</accession>
<evidence type="ECO:0000256" key="1">
    <source>
        <dbReference type="ARBA" id="ARBA00001947"/>
    </source>
</evidence>
<evidence type="ECO:0000256" key="2">
    <source>
        <dbReference type="ARBA" id="ARBA00022670"/>
    </source>
</evidence>
<organism evidence="8 9">
    <name type="scientific">Cerrena zonata</name>
    <dbReference type="NCBI Taxonomy" id="2478898"/>
    <lineage>
        <taxon>Eukaryota</taxon>
        <taxon>Fungi</taxon>
        <taxon>Dikarya</taxon>
        <taxon>Basidiomycota</taxon>
        <taxon>Agaricomycotina</taxon>
        <taxon>Agaricomycetes</taxon>
        <taxon>Polyporales</taxon>
        <taxon>Cerrenaceae</taxon>
        <taxon>Cerrena</taxon>
    </lineage>
</organism>
<evidence type="ECO:0000256" key="4">
    <source>
        <dbReference type="ARBA" id="ARBA00022801"/>
    </source>
</evidence>